<reference evidence="2 3" key="1">
    <citation type="journal article" date="2023" name="Genome Announc.">
        <title>Pan-Genome Analyses of the Genus Cohnella and Proposal of the Novel Species Cohnella silvisoli sp. nov., Isolated from Forest Soil.</title>
        <authorList>
            <person name="Wang C."/>
            <person name="Mao L."/>
            <person name="Bao G."/>
            <person name="Zhu H."/>
        </authorList>
    </citation>
    <scope>NUCLEOTIDE SEQUENCE [LARGE SCALE GENOMIC DNA]</scope>
    <source>
        <strain evidence="2 3">NL03-T5-1</strain>
    </source>
</reference>
<dbReference type="Gene3D" id="3.30.70.100">
    <property type="match status" value="1"/>
</dbReference>
<organism evidence="2 3">
    <name type="scientific">Cohnella silvisoli</name>
    <dbReference type="NCBI Taxonomy" id="2873699"/>
    <lineage>
        <taxon>Bacteria</taxon>
        <taxon>Bacillati</taxon>
        <taxon>Bacillota</taxon>
        <taxon>Bacilli</taxon>
        <taxon>Bacillales</taxon>
        <taxon>Paenibacillaceae</taxon>
        <taxon>Cohnella</taxon>
    </lineage>
</organism>
<name>A0ABV1L2W7_9BACL</name>
<gene>
    <name evidence="2" type="ORF">QJS35_27400</name>
</gene>
<keyword evidence="3" id="KW-1185">Reference proteome</keyword>
<protein>
    <submittedName>
        <fullName evidence="2">Quinol monooxygenase</fullName>
        <ecNumber evidence="2">1.-.-.-</ecNumber>
    </submittedName>
</protein>
<evidence type="ECO:0000313" key="2">
    <source>
        <dbReference type="EMBL" id="MEQ4486112.1"/>
    </source>
</evidence>
<keyword evidence="2" id="KW-0560">Oxidoreductase</keyword>
<proteinExistence type="predicted"/>
<accession>A0ABV1L2W7</accession>
<keyword evidence="2" id="KW-0503">Monooxygenase</keyword>
<dbReference type="InterPro" id="IPR007138">
    <property type="entry name" value="ABM_dom"/>
</dbReference>
<comment type="caution">
    <text evidence="2">The sequence shown here is derived from an EMBL/GenBank/DDBJ whole genome shotgun (WGS) entry which is preliminary data.</text>
</comment>
<dbReference type="Pfam" id="PF03992">
    <property type="entry name" value="ABM"/>
    <property type="match status" value="1"/>
</dbReference>
<dbReference type="PROSITE" id="PS51725">
    <property type="entry name" value="ABM"/>
    <property type="match status" value="1"/>
</dbReference>
<evidence type="ECO:0000313" key="3">
    <source>
        <dbReference type="Proteomes" id="UP001493487"/>
    </source>
</evidence>
<dbReference type="SUPFAM" id="SSF54909">
    <property type="entry name" value="Dimeric alpha+beta barrel"/>
    <property type="match status" value="1"/>
</dbReference>
<sequence length="100" mass="10839">MSKYVAFGKITSHPGQRDALAQILLEAADLMKAYEGCELYIVGTVDDDPDSVWVTEIFKDAEAHKASLALESVQEIIQRGRPLIVGGEQIKLNPLGGKGL</sequence>
<dbReference type="Proteomes" id="UP001493487">
    <property type="component" value="Unassembled WGS sequence"/>
</dbReference>
<dbReference type="GO" id="GO:0004497">
    <property type="term" value="F:monooxygenase activity"/>
    <property type="evidence" value="ECO:0007669"/>
    <property type="project" value="UniProtKB-KW"/>
</dbReference>
<feature type="domain" description="ABM" evidence="1">
    <location>
        <begin position="4"/>
        <end position="92"/>
    </location>
</feature>
<dbReference type="InterPro" id="IPR011008">
    <property type="entry name" value="Dimeric_a/b-barrel"/>
</dbReference>
<dbReference type="EMBL" id="JASKHM010000019">
    <property type="protein sequence ID" value="MEQ4486112.1"/>
    <property type="molecule type" value="Genomic_DNA"/>
</dbReference>
<dbReference type="EC" id="1.-.-.-" evidence="2"/>
<evidence type="ECO:0000259" key="1">
    <source>
        <dbReference type="PROSITE" id="PS51725"/>
    </source>
</evidence>